<name>A0A3A8EMU9_9GAMM</name>
<proteinExistence type="predicted"/>
<evidence type="ECO:0000259" key="2">
    <source>
        <dbReference type="Pfam" id="PF09917"/>
    </source>
</evidence>
<feature type="chain" id="PRO_5017289995" evidence="1">
    <location>
        <begin position="23"/>
        <end position="153"/>
    </location>
</feature>
<dbReference type="PANTHER" id="PTHR36919">
    <property type="entry name" value="BLR1215 PROTEIN"/>
    <property type="match status" value="1"/>
</dbReference>
<keyword evidence="1" id="KW-0732">Signal</keyword>
<organism evidence="3 4">
    <name type="scientific">Acinetobacter tianfuensis</name>
    <dbReference type="NCBI Taxonomy" id="2419603"/>
    <lineage>
        <taxon>Bacteria</taxon>
        <taxon>Pseudomonadati</taxon>
        <taxon>Pseudomonadota</taxon>
        <taxon>Gammaproteobacteria</taxon>
        <taxon>Moraxellales</taxon>
        <taxon>Moraxellaceae</taxon>
        <taxon>Acinetobacter</taxon>
    </lineage>
</organism>
<comment type="caution">
    <text evidence="3">The sequence shown here is derived from an EMBL/GenBank/DDBJ whole genome shotgun (WGS) entry which is preliminary data.</text>
</comment>
<accession>A0A3A8EMU9</accession>
<dbReference type="AlphaFoldDB" id="A0A3A8EMU9"/>
<dbReference type="Pfam" id="PF09917">
    <property type="entry name" value="DUF2147"/>
    <property type="match status" value="1"/>
</dbReference>
<feature type="domain" description="DUF2147" evidence="2">
    <location>
        <begin position="30"/>
        <end position="151"/>
    </location>
</feature>
<evidence type="ECO:0000313" key="4">
    <source>
        <dbReference type="Proteomes" id="UP000282388"/>
    </source>
</evidence>
<protein>
    <submittedName>
        <fullName evidence="3">DUF2147 domain-containing protein</fullName>
    </submittedName>
</protein>
<dbReference type="InterPro" id="IPR019223">
    <property type="entry name" value="DUF2147"/>
</dbReference>
<dbReference type="RefSeq" id="WP_120402483.1">
    <property type="nucleotide sequence ID" value="NZ_RAXV01000016.1"/>
</dbReference>
<dbReference type="Proteomes" id="UP000282388">
    <property type="component" value="Unassembled WGS sequence"/>
</dbReference>
<feature type="signal peptide" evidence="1">
    <location>
        <begin position="1"/>
        <end position="22"/>
    </location>
</feature>
<dbReference type="OrthoDB" id="9814399at2"/>
<dbReference type="EMBL" id="RAXV01000016">
    <property type="protein sequence ID" value="RKG31294.1"/>
    <property type="molecule type" value="Genomic_DNA"/>
</dbReference>
<dbReference type="PANTHER" id="PTHR36919:SF3">
    <property type="entry name" value="BLL5882 PROTEIN"/>
    <property type="match status" value="1"/>
</dbReference>
<sequence>MTAYKGLLTGLVLSLITSFGFAAESDPLVGKWKTIDDRTGYSRADVEIKKKPDGTYEGIIVETRNIPGTEKMGICSNCPGHLKGKPFIGLPFIWGFKEDKANPLLYIDGKVLDPIGGRVYRGKARLNASGKRLTLRGYIGVSVIGRSVTWVKY</sequence>
<evidence type="ECO:0000313" key="3">
    <source>
        <dbReference type="EMBL" id="RKG31294.1"/>
    </source>
</evidence>
<reference evidence="3 4" key="1">
    <citation type="submission" date="2018-09" db="EMBL/GenBank/DDBJ databases">
        <title>The draft genome of Acinetobacter spp. strains.</title>
        <authorList>
            <person name="Qin J."/>
            <person name="Feng Y."/>
            <person name="Zong Z."/>
        </authorList>
    </citation>
    <scope>NUCLEOTIDE SEQUENCE [LARGE SCALE GENOMIC DNA]</scope>
    <source>
        <strain evidence="3 4">WCHAc060012</strain>
    </source>
</reference>
<dbReference type="Gene3D" id="2.40.128.520">
    <property type="match status" value="1"/>
</dbReference>
<evidence type="ECO:0000256" key="1">
    <source>
        <dbReference type="SAM" id="SignalP"/>
    </source>
</evidence>
<gene>
    <name evidence="3" type="ORF">D7V32_08615</name>
</gene>
<keyword evidence="4" id="KW-1185">Reference proteome</keyword>